<comment type="caution">
    <text evidence="1">The sequence shown here is derived from an EMBL/GenBank/DDBJ whole genome shotgun (WGS) entry which is preliminary data.</text>
</comment>
<sequence length="375" mass="42304">MELSREAYQLIVQHVNSRSDLYALTLTSRAFQRTAERALYNTLVLSDPSITVNICRTLSHNPHLGALVDALTILASPHEEDDDGGAELPGEYWVRIASTLAQTTRLRHLNIHASGETVFAWVLREAKFKLESFCCDLAWDEDLVNFLNFQNRLRDLYLSDFPPPSPSSIHDEKSGATESSSSNNLAIRPDALPALSILECSFIDAIAALVPGRPVTRVKTCFSREDVPGKTEELRKLAASLQRSSTRVRSLDLADASYTEDFSLAVLGTMQRHLPELRYFGTLVLPVGLERLQFFAMLMRLRSLHTIELEVSEWDPVPTPQAMRALASELRLYCPSIKCFVFVQEFERTVVRLVNARLTVDPEANIENLWREDRS</sequence>
<proteinExistence type="predicted"/>
<evidence type="ECO:0000313" key="2">
    <source>
        <dbReference type="Proteomes" id="UP000757232"/>
    </source>
</evidence>
<evidence type="ECO:0000313" key="1">
    <source>
        <dbReference type="EMBL" id="OCB91136.1"/>
    </source>
</evidence>
<keyword evidence="2" id="KW-1185">Reference proteome</keyword>
<name>A0A9Q5I3P1_SANBA</name>
<dbReference type="OrthoDB" id="3188866at2759"/>
<evidence type="ECO:0008006" key="3">
    <source>
        <dbReference type="Google" id="ProtNLM"/>
    </source>
</evidence>
<protein>
    <recommendedName>
        <fullName evidence="3">F-box domain-containing protein</fullName>
    </recommendedName>
</protein>
<organism evidence="1 2">
    <name type="scientific">Sanghuangporus baumii</name>
    <name type="common">Phellinus baumii</name>
    <dbReference type="NCBI Taxonomy" id="108892"/>
    <lineage>
        <taxon>Eukaryota</taxon>
        <taxon>Fungi</taxon>
        <taxon>Dikarya</taxon>
        <taxon>Basidiomycota</taxon>
        <taxon>Agaricomycotina</taxon>
        <taxon>Agaricomycetes</taxon>
        <taxon>Hymenochaetales</taxon>
        <taxon>Hymenochaetaceae</taxon>
        <taxon>Sanghuangporus</taxon>
    </lineage>
</organism>
<gene>
    <name evidence="1" type="ORF">A7U60_g1618</name>
</gene>
<reference evidence="1" key="1">
    <citation type="submission" date="2016-06" db="EMBL/GenBank/DDBJ databases">
        <title>Draft Genome sequence of the fungus Inonotus baumii.</title>
        <authorList>
            <person name="Zhu H."/>
            <person name="Lin W."/>
        </authorList>
    </citation>
    <scope>NUCLEOTIDE SEQUENCE</scope>
    <source>
        <strain evidence="1">821</strain>
    </source>
</reference>
<dbReference type="EMBL" id="LNZH02000104">
    <property type="protein sequence ID" value="OCB91136.1"/>
    <property type="molecule type" value="Genomic_DNA"/>
</dbReference>
<accession>A0A9Q5I3P1</accession>
<dbReference type="Proteomes" id="UP000757232">
    <property type="component" value="Unassembled WGS sequence"/>
</dbReference>
<dbReference type="AlphaFoldDB" id="A0A9Q5I3P1"/>